<keyword evidence="3 4" id="KW-0862">Zinc</keyword>
<feature type="zinc finger region" description="C3H1-type" evidence="4">
    <location>
        <begin position="1607"/>
        <end position="1635"/>
    </location>
</feature>
<name>A0A835MTF1_9ROSI</name>
<proteinExistence type="predicted"/>
<keyword evidence="8" id="KW-1185">Reference proteome</keyword>
<keyword evidence="1 4" id="KW-0479">Metal-binding</keyword>
<evidence type="ECO:0000313" key="7">
    <source>
        <dbReference type="EMBL" id="KAF9678217.1"/>
    </source>
</evidence>
<evidence type="ECO:0000313" key="8">
    <source>
        <dbReference type="Proteomes" id="UP000657918"/>
    </source>
</evidence>
<comment type="caution">
    <text evidence="7">The sequence shown here is derived from an EMBL/GenBank/DDBJ whole genome shotgun (WGS) entry which is preliminary data.</text>
</comment>
<evidence type="ECO:0000256" key="4">
    <source>
        <dbReference type="PROSITE-ProRule" id="PRU00723"/>
    </source>
</evidence>
<accession>A0A835MTF1</accession>
<dbReference type="InterPro" id="IPR036855">
    <property type="entry name" value="Znf_CCCH_sf"/>
</dbReference>
<dbReference type="Pfam" id="PF03140">
    <property type="entry name" value="DUF247"/>
    <property type="match status" value="2"/>
</dbReference>
<dbReference type="GO" id="GO:0008270">
    <property type="term" value="F:zinc ion binding"/>
    <property type="evidence" value="ECO:0007669"/>
    <property type="project" value="UniProtKB-KW"/>
</dbReference>
<feature type="region of interest" description="Disordered" evidence="5">
    <location>
        <begin position="1"/>
        <end position="21"/>
    </location>
</feature>
<protein>
    <recommendedName>
        <fullName evidence="6">C3H1-type domain-containing protein</fullName>
    </recommendedName>
</protein>
<organism evidence="7 8">
    <name type="scientific">Salix dunnii</name>
    <dbReference type="NCBI Taxonomy" id="1413687"/>
    <lineage>
        <taxon>Eukaryota</taxon>
        <taxon>Viridiplantae</taxon>
        <taxon>Streptophyta</taxon>
        <taxon>Embryophyta</taxon>
        <taxon>Tracheophyta</taxon>
        <taxon>Spermatophyta</taxon>
        <taxon>Magnoliopsida</taxon>
        <taxon>eudicotyledons</taxon>
        <taxon>Gunneridae</taxon>
        <taxon>Pentapetalae</taxon>
        <taxon>rosids</taxon>
        <taxon>fabids</taxon>
        <taxon>Malpighiales</taxon>
        <taxon>Salicaceae</taxon>
        <taxon>Saliceae</taxon>
        <taxon>Salix</taxon>
    </lineage>
</organism>
<dbReference type="InterPro" id="IPR000571">
    <property type="entry name" value="Znf_CCCH"/>
</dbReference>
<feature type="domain" description="C3H1-type" evidence="6">
    <location>
        <begin position="1607"/>
        <end position="1635"/>
    </location>
</feature>
<dbReference type="SUPFAM" id="SSF90229">
    <property type="entry name" value="CCCH zinc finger"/>
    <property type="match status" value="1"/>
</dbReference>
<dbReference type="PANTHER" id="PTHR31170">
    <property type="entry name" value="BNAC04G53230D PROTEIN"/>
    <property type="match status" value="1"/>
</dbReference>
<keyword evidence="2 4" id="KW-0863">Zinc-finger</keyword>
<evidence type="ECO:0000256" key="5">
    <source>
        <dbReference type="SAM" id="MobiDB-lite"/>
    </source>
</evidence>
<evidence type="ECO:0000256" key="2">
    <source>
        <dbReference type="ARBA" id="ARBA00022771"/>
    </source>
</evidence>
<sequence>MVRSGEMGSNTAEDEEANHVTKTWEVNKDRLNLMQRKISDPPQLLKKAAAKSSCCIFKVPQRFIDINGKSYQPHIVSVGPYHHGEPHLRMIEEHKWVYLGFMLSRTRNNVLDLEVFLKAIQPLEMKARECYSQIIHLDTCEFVEMMVLDGVFIIELFRKVGKVVRFEVDDPIVTTAWIMPFFYRDLLRLENQIPLFVLECLFEITRMPGEESGPSLSKLALDFFNHGLQIPSNSIALNDNRKAKHLLDLVRSSFIDSEQGQPLHVDTPAPMIESISKLRRAGIKLRQGNPADSFLVVKFKNGVIEMPTITIDDTMSSFLLNCVAFEQCHSGSSMHFTAYAALLDCLVNNFKDVEHLCDCNIIENYFGTESEVAKLINDSGKEVAFDIGRCYLSGLFSDVHRYYKNRRHVQWASFKYTYFRTPWSFISALAALIILLLTGHPNTFQSHHTRRLVFLSEQDLSDDQYEPATTMGGGEKETREEHWGAILELYEKLLQSIKNQVNLDKFDVTGNVSGEMGSNSAEDEEANHVTKTWEVNKDRLNLMQRKISDPPQLLKKAAAKSSCCIFKVPQRFIDINGKSYKPHIVSVGPYHHGEPHLRMIEEHKWVYLGFMLSRTQNNGLDLEVLLKAIQPLEMKARECYSQIIHLDTCEFVEMMVLDGVFIIELFRKVGKVIRFDVDDPIVTTAWIMPFFYRDLLRLENQIPLFVLECLFEITRMPGEESGPSLSKLALDFFNHGLQIPSNSIALNDNRKAKHLLDLVRSSFIDSEQGQPLHVDTQAPMIESISKLRRAGIKLRQGNPADSFLVVKFKNGVIEMPTITIDDTMSSFLLNCIAFEQCHSGSSIHFTTYATLLDCLVNNFKDVEYLCDCNIIENCFGTESEVAKLINDSGKEVAFDIGRCYLYGLFSDVHRYYKSRRHVQWASFKYTYFRTPWSFISALAALIILLLTGHPNTFQSHHTRRLVFLSQQDPLTATIRTSKLTLISDNMGRQAYGPEDRSADQYAPATSMGDGKKETREEHWGAILELYEKLPQSIKKQVNLDKFEVTGNVLRDLKVDSSSQRSAEGSTIEKLSRKLERFKIKTVQGGGVVRVEEDRSEKDFRFSDMKRSRKSGRVSWAPALNLCQVRLFLSEDCPSEVSGQVLDHLQKNALRLLPISSSKDSNDLPPGFQGTRVLNPYIKELSSIHRVQWKCPPNFVVNYNWRVTVGEESQESEAQKLREMRVLEAVYPRPSSVPPSPAVSLDVEEEIYDDSLTPIIPLIPVEEEEAAEMPAALIEPLKNPTTSLSPALPSVLLSSGILNSLKCNTTALNPPASQIPELGSLPDPGTHPITAASAAVTAIMKSKEQGSCIDTDLLAKIFHGPEMVDKLISGNQTPPVTSRPVSSSRSPLCAKPAMVSSPFPSNGIFQHLPSEELPWSKPMGQNPITCPKPAVHFPSMAYNGSLHHQLSQVLTTTSRNSVHQDAVPATGLEVASPIPVPIQEPVKTSASRPPVMNLFSTSDPMQPTPSIAPTESKTPQISYLKDNHPSPMFDLVNSTLVKQPNHLISVPQAGMKTNRVKDVSYIKNLIKEHGTVKKEMKDRSLFHGGSHYYNHSPNPESIQNSKIREFKPKFQNPCKYFKTPKGCRNGSDCPFQHDMSFQFQTGSGDPELQVAKRMRFSGEITAGRT</sequence>
<evidence type="ECO:0000259" key="6">
    <source>
        <dbReference type="PROSITE" id="PS50103"/>
    </source>
</evidence>
<gene>
    <name evidence="7" type="ORF">SADUNF_Sadunf07G0012000</name>
</gene>
<dbReference type="Proteomes" id="UP000657918">
    <property type="component" value="Unassembled WGS sequence"/>
</dbReference>
<evidence type="ECO:0000256" key="3">
    <source>
        <dbReference type="ARBA" id="ARBA00022833"/>
    </source>
</evidence>
<evidence type="ECO:0000256" key="1">
    <source>
        <dbReference type="ARBA" id="ARBA00022723"/>
    </source>
</evidence>
<dbReference type="PROSITE" id="PS50103">
    <property type="entry name" value="ZF_C3H1"/>
    <property type="match status" value="1"/>
</dbReference>
<dbReference type="InterPro" id="IPR004158">
    <property type="entry name" value="DUF247_pln"/>
</dbReference>
<dbReference type="OrthoDB" id="591587at2759"/>
<dbReference type="EMBL" id="JADGMS010000007">
    <property type="protein sequence ID" value="KAF9678217.1"/>
    <property type="molecule type" value="Genomic_DNA"/>
</dbReference>
<dbReference type="PANTHER" id="PTHR31170:SF21">
    <property type="match status" value="1"/>
</dbReference>
<feature type="region of interest" description="Disordered" evidence="5">
    <location>
        <begin position="990"/>
        <end position="1013"/>
    </location>
</feature>
<reference evidence="7 8" key="1">
    <citation type="submission" date="2020-10" db="EMBL/GenBank/DDBJ databases">
        <title>Plant Genome Project.</title>
        <authorList>
            <person name="Zhang R.-G."/>
        </authorList>
    </citation>
    <scope>NUCLEOTIDE SEQUENCE [LARGE SCALE GENOMIC DNA]</scope>
    <source>
        <strain evidence="7">FAFU-HL-1</strain>
        <tissue evidence="7">Leaf</tissue>
    </source>
</reference>